<dbReference type="Pfam" id="PF00534">
    <property type="entry name" value="Glycos_transf_1"/>
    <property type="match status" value="1"/>
</dbReference>
<comment type="caution">
    <text evidence="6">The sequence shown here is derived from an EMBL/GenBank/DDBJ whole genome shotgun (WGS) entry which is preliminary data.</text>
</comment>
<dbReference type="Pfam" id="PF13439">
    <property type="entry name" value="Glyco_transf_4"/>
    <property type="match status" value="1"/>
</dbReference>
<evidence type="ECO:0000259" key="4">
    <source>
        <dbReference type="Pfam" id="PF00534"/>
    </source>
</evidence>
<gene>
    <name evidence="6" type="ORF">GCM10023153_03770</name>
</gene>
<evidence type="ECO:0000256" key="3">
    <source>
        <dbReference type="ARBA" id="ARBA00022679"/>
    </source>
</evidence>
<dbReference type="CDD" id="cd03801">
    <property type="entry name" value="GT4_PimA-like"/>
    <property type="match status" value="1"/>
</dbReference>
<dbReference type="PANTHER" id="PTHR12526:SF640">
    <property type="entry name" value="COLANIC ACID BIOSYNTHESIS GLYCOSYLTRANSFERASE WCAL-RELATED"/>
    <property type="match status" value="1"/>
</dbReference>
<evidence type="ECO:0000259" key="5">
    <source>
        <dbReference type="Pfam" id="PF13439"/>
    </source>
</evidence>
<name>A0ABP8JCB1_9MICO</name>
<dbReference type="EMBL" id="BAABFX010000009">
    <property type="protein sequence ID" value="GAA4388477.1"/>
    <property type="molecule type" value="Genomic_DNA"/>
</dbReference>
<evidence type="ECO:0000313" key="7">
    <source>
        <dbReference type="Proteomes" id="UP001500390"/>
    </source>
</evidence>
<comment type="similarity">
    <text evidence="1">Belongs to the glycosyltransferase group 1 family. Glycosyltransferase 4 subfamily.</text>
</comment>
<sequence length="369" mass="41075">MSLRVLLLNWRDENHPEAGGAERYLVTVAEGLAARGHSVTFRTAAYPGALPDETLGGVHYVRRGGHYSIYPRAVLGRSQAGHDVVVDVQNGVPYLSTLVTSKPVVNLVHHVHREQWPLVFGPRSARFGWWLESQVAPAAYRRSTYVTVSQSTRRELIDLGVDADRITVIHNGTDATADDNHERSATPRILVLGRLVPQKRVEIALDAVARLRPRFPTLHLDVVGSGWWDPMLRDHAARLGIEDMVTFHGHVSEGEKHRLLAQAWVHAMPSLKEGWGLVVVEAGVHGTPTVAFREAGGTTDSIRHAETGLLVDHADGEGVGEYTDSLAELLTDHTRRTRMSEAVREWVARFRWQDCVQSWEDLLVREVEG</sequence>
<evidence type="ECO:0000256" key="2">
    <source>
        <dbReference type="ARBA" id="ARBA00022676"/>
    </source>
</evidence>
<feature type="domain" description="Glycosyl transferase family 1" evidence="4">
    <location>
        <begin position="182"/>
        <end position="346"/>
    </location>
</feature>
<keyword evidence="2" id="KW-0328">Glycosyltransferase</keyword>
<evidence type="ECO:0000256" key="1">
    <source>
        <dbReference type="ARBA" id="ARBA00009481"/>
    </source>
</evidence>
<feature type="domain" description="Glycosyltransferase subfamily 4-like N-terminal" evidence="5">
    <location>
        <begin position="19"/>
        <end position="175"/>
    </location>
</feature>
<protein>
    <submittedName>
        <fullName evidence="6">Glycosyltransferase family 4 protein</fullName>
    </submittedName>
</protein>
<dbReference type="PANTHER" id="PTHR12526">
    <property type="entry name" value="GLYCOSYLTRANSFERASE"/>
    <property type="match status" value="1"/>
</dbReference>
<proteinExistence type="inferred from homology"/>
<accession>A0ABP8JCB1</accession>
<dbReference type="InterPro" id="IPR001296">
    <property type="entry name" value="Glyco_trans_1"/>
</dbReference>
<reference evidence="7" key="1">
    <citation type="journal article" date="2019" name="Int. J. Syst. Evol. Microbiol.">
        <title>The Global Catalogue of Microorganisms (GCM) 10K type strain sequencing project: providing services to taxonomists for standard genome sequencing and annotation.</title>
        <authorList>
            <consortium name="The Broad Institute Genomics Platform"/>
            <consortium name="The Broad Institute Genome Sequencing Center for Infectious Disease"/>
            <person name="Wu L."/>
            <person name="Ma J."/>
        </authorList>
    </citation>
    <scope>NUCLEOTIDE SEQUENCE [LARGE SCALE GENOMIC DNA]</scope>
    <source>
        <strain evidence="7">JCM 17738</strain>
    </source>
</reference>
<keyword evidence="3" id="KW-0808">Transferase</keyword>
<evidence type="ECO:0000313" key="6">
    <source>
        <dbReference type="EMBL" id="GAA4388477.1"/>
    </source>
</evidence>
<dbReference type="InterPro" id="IPR028098">
    <property type="entry name" value="Glyco_trans_4-like_N"/>
</dbReference>
<dbReference type="RefSeq" id="WP_246196725.1">
    <property type="nucleotide sequence ID" value="NZ_BAABFX010000009.1"/>
</dbReference>
<dbReference type="SUPFAM" id="SSF53756">
    <property type="entry name" value="UDP-Glycosyltransferase/glycogen phosphorylase"/>
    <property type="match status" value="1"/>
</dbReference>
<keyword evidence="7" id="KW-1185">Reference proteome</keyword>
<dbReference type="Proteomes" id="UP001500390">
    <property type="component" value="Unassembled WGS sequence"/>
</dbReference>
<organism evidence="6 7">
    <name type="scientific">Ornithinibacter aureus</name>
    <dbReference type="NCBI Taxonomy" id="622664"/>
    <lineage>
        <taxon>Bacteria</taxon>
        <taxon>Bacillati</taxon>
        <taxon>Actinomycetota</taxon>
        <taxon>Actinomycetes</taxon>
        <taxon>Micrococcales</taxon>
        <taxon>Intrasporangiaceae</taxon>
        <taxon>Ornithinibacter</taxon>
    </lineage>
</organism>
<dbReference type="Gene3D" id="3.40.50.2000">
    <property type="entry name" value="Glycogen Phosphorylase B"/>
    <property type="match status" value="2"/>
</dbReference>